<dbReference type="Pfam" id="PF01103">
    <property type="entry name" value="Omp85"/>
    <property type="match status" value="1"/>
</dbReference>
<feature type="domain" description="POTRA" evidence="7">
    <location>
        <begin position="245"/>
        <end position="318"/>
    </location>
</feature>
<keyword evidence="4" id="KW-0472">Membrane</keyword>
<dbReference type="AlphaFoldDB" id="A0A841R2N9"/>
<comment type="subcellular location">
    <subcellularLocation>
        <location evidence="1">Membrane</location>
    </subcellularLocation>
</comment>
<evidence type="ECO:0000259" key="7">
    <source>
        <dbReference type="PROSITE" id="PS51779"/>
    </source>
</evidence>
<dbReference type="Gene3D" id="2.40.160.50">
    <property type="entry name" value="membrane protein fhac: a member of the omp85/tpsb transporter family"/>
    <property type="match status" value="2"/>
</dbReference>
<evidence type="ECO:0000256" key="5">
    <source>
        <dbReference type="ARBA" id="ARBA00023237"/>
    </source>
</evidence>
<comment type="caution">
    <text evidence="8">The sequence shown here is derived from an EMBL/GenBank/DDBJ whole genome shotgun (WGS) entry which is preliminary data.</text>
</comment>
<evidence type="ECO:0000256" key="4">
    <source>
        <dbReference type="ARBA" id="ARBA00023136"/>
    </source>
</evidence>
<dbReference type="GO" id="GO:0019867">
    <property type="term" value="C:outer membrane"/>
    <property type="evidence" value="ECO:0007669"/>
    <property type="project" value="InterPro"/>
</dbReference>
<dbReference type="EMBL" id="JACHHI010000002">
    <property type="protein sequence ID" value="MBB6477387.1"/>
    <property type="molecule type" value="Genomic_DNA"/>
</dbReference>
<dbReference type="RefSeq" id="WP_159823152.1">
    <property type="nucleotide sequence ID" value="NZ_CABWNB010000003.1"/>
</dbReference>
<keyword evidence="9" id="KW-1185">Reference proteome</keyword>
<dbReference type="InterPro" id="IPR000184">
    <property type="entry name" value="Bac_surfAg_D15"/>
</dbReference>
<accession>A0A841R2N9</accession>
<dbReference type="InterPro" id="IPR010827">
    <property type="entry name" value="BamA/TamA_POTRA"/>
</dbReference>
<name>A0A841R2N9_9FIRM</name>
<keyword evidence="2" id="KW-0812">Transmembrane</keyword>
<protein>
    <submittedName>
        <fullName evidence="8">Outer membrane protein assembly factor BamA</fullName>
    </submittedName>
</protein>
<evidence type="ECO:0000313" key="8">
    <source>
        <dbReference type="EMBL" id="MBB6477387.1"/>
    </source>
</evidence>
<keyword evidence="5" id="KW-0998">Cell outer membrane</keyword>
<dbReference type="Proteomes" id="UP000591941">
    <property type="component" value="Unassembled WGS sequence"/>
</dbReference>
<dbReference type="OrthoDB" id="9776356at2"/>
<reference evidence="8 9" key="1">
    <citation type="submission" date="2020-08" db="EMBL/GenBank/DDBJ databases">
        <title>Genomic Encyclopedia of Type Strains, Phase IV (KMG-IV): sequencing the most valuable type-strain genomes for metagenomic binning, comparative biology and taxonomic classification.</title>
        <authorList>
            <person name="Goeker M."/>
        </authorList>
    </citation>
    <scope>NUCLEOTIDE SEQUENCE [LARGE SCALE GENOMIC DNA]</scope>
    <source>
        <strain evidence="8 9">DSM 21255</strain>
    </source>
</reference>
<dbReference type="PANTHER" id="PTHR12815:SF47">
    <property type="entry name" value="TRANSLOCATION AND ASSEMBLY MODULE SUBUNIT TAMA"/>
    <property type="match status" value="1"/>
</dbReference>
<dbReference type="InterPro" id="IPR039910">
    <property type="entry name" value="D15-like"/>
</dbReference>
<dbReference type="GeneID" id="93485695"/>
<evidence type="ECO:0000256" key="3">
    <source>
        <dbReference type="ARBA" id="ARBA00022729"/>
    </source>
</evidence>
<evidence type="ECO:0000256" key="1">
    <source>
        <dbReference type="ARBA" id="ARBA00004370"/>
    </source>
</evidence>
<evidence type="ECO:0000256" key="6">
    <source>
        <dbReference type="SAM" id="SignalP"/>
    </source>
</evidence>
<gene>
    <name evidence="8" type="ORF">HNR45_000417</name>
</gene>
<dbReference type="PROSITE" id="PS51779">
    <property type="entry name" value="POTRA"/>
    <property type="match status" value="1"/>
</dbReference>
<feature type="signal peptide" evidence="6">
    <location>
        <begin position="1"/>
        <end position="27"/>
    </location>
</feature>
<dbReference type="InterPro" id="IPR034746">
    <property type="entry name" value="POTRA"/>
</dbReference>
<organism evidence="8 9">
    <name type="scientific">Negativicoccus succinicivorans</name>
    <dbReference type="NCBI Taxonomy" id="620903"/>
    <lineage>
        <taxon>Bacteria</taxon>
        <taxon>Bacillati</taxon>
        <taxon>Bacillota</taxon>
        <taxon>Negativicutes</taxon>
        <taxon>Veillonellales</taxon>
        <taxon>Veillonellaceae</taxon>
        <taxon>Negativicoccus</taxon>
    </lineage>
</organism>
<dbReference type="PANTHER" id="PTHR12815">
    <property type="entry name" value="SORTING AND ASSEMBLY MACHINERY SAMM50 PROTEIN FAMILY MEMBER"/>
    <property type="match status" value="1"/>
</dbReference>
<proteinExistence type="predicted"/>
<dbReference type="Pfam" id="PF07244">
    <property type="entry name" value="POTRA"/>
    <property type="match status" value="2"/>
</dbReference>
<evidence type="ECO:0000313" key="9">
    <source>
        <dbReference type="Proteomes" id="UP000591941"/>
    </source>
</evidence>
<feature type="chain" id="PRO_5032495899" evidence="6">
    <location>
        <begin position="28"/>
        <end position="738"/>
    </location>
</feature>
<dbReference type="Gene3D" id="3.10.20.310">
    <property type="entry name" value="membrane protein fhac"/>
    <property type="match status" value="3"/>
</dbReference>
<keyword evidence="3 6" id="KW-0732">Signal</keyword>
<sequence length="738" mass="80938">MKHGKQARQWLVAAVTLATLGVTQGFAADAPTTVSEQHMPYTEAAIATEVAPGARDSLAAQGLIDNPALTVGQTTETSNVQALYVAKADQAAIDAQVGKTVTKVALAGVPDGVAQQILPRLTTKVGDKVSSEAIAADIKAIGDSGIFAQIAPVFTAVPEGVQLTYQVATNPVVNQVRVEGVSAFDAEYLAQMLAIPQGSVLNTVEVGEKVRAIEDLYVKQGYILASVSDVQVAPDGTLTVKVDEGIVEDIVIKGNKKTKDYVITRELRFKEGDPFNKYLAQRSLERLYNLGYFEDVNVRLLPGKVDHQVVVEIDVLEQKTGVVTLGAGYSKSDGFVGIVEFGENNFRGTGDKINVHWEFGGKGSDKNYQISYTRPWLDDKGTSLGFSFYNRVVEYDDYNEDGSTVATYDKRRKGYNLTLGRAHGEYRTTSLTWESRDDKYDEYKGGFNYGENAVIPLVGMQRTEDGKLKLDANGKPIPVVNFALNAPQPTLLEPGAAASLLGSVTLPEAPKLTGDENADIEALNQWRDDLRTAVAKVTPQGYYNFKDMDYIGKNFGRTNSLSVTHVFDNRDNYFNPTRGYRYSVTGQWAGHGLGGDFDFYKVNAEGRFYKKLKNNHVLALRVMGGYANGEIGYSELFSLGGAYNLRGFEDDQFKGSNMYAATLEYRFPIIKKVDGVVFTDVGNAWGIDESRVPWYHDSNKVHWSTGVGLRVQTPIGPIRLDYAHGDKNKFHFSFGGQF</sequence>
<evidence type="ECO:0000256" key="2">
    <source>
        <dbReference type="ARBA" id="ARBA00022692"/>
    </source>
</evidence>